<dbReference type="EMBL" id="AMCI01007258">
    <property type="protein sequence ID" value="EJW92933.1"/>
    <property type="molecule type" value="Genomic_DNA"/>
</dbReference>
<sequence length="113" mass="12552">MSGEEEEEGNQAAHQSLYQKQQSIPLPITFLTFPFVKAECDTKNQKGCENNKRRKVGVCLCGILSGQQGDYRSRQLAGSSISTHNLRIRYKTLSIKGCKHLLSQGSRLIGLTP</sequence>
<organism evidence="1">
    <name type="scientific">gut metagenome</name>
    <dbReference type="NCBI Taxonomy" id="749906"/>
    <lineage>
        <taxon>unclassified sequences</taxon>
        <taxon>metagenomes</taxon>
        <taxon>organismal metagenomes</taxon>
    </lineage>
</organism>
<evidence type="ECO:0000313" key="1">
    <source>
        <dbReference type="EMBL" id="EJW92933.1"/>
    </source>
</evidence>
<name>J9FET5_9ZZZZ</name>
<reference evidence="1" key="1">
    <citation type="journal article" date="2012" name="PLoS ONE">
        <title>Gene sets for utilization of primary and secondary nutrition supplies in the distal gut of endangered iberian lynx.</title>
        <authorList>
            <person name="Alcaide M."/>
            <person name="Messina E."/>
            <person name="Richter M."/>
            <person name="Bargiela R."/>
            <person name="Peplies J."/>
            <person name="Huws S.A."/>
            <person name="Newbold C.J."/>
            <person name="Golyshin P.N."/>
            <person name="Simon M.A."/>
            <person name="Lopez G."/>
            <person name="Yakimov M.M."/>
            <person name="Ferrer M."/>
        </authorList>
    </citation>
    <scope>NUCLEOTIDE SEQUENCE</scope>
</reference>
<protein>
    <submittedName>
        <fullName evidence="1">Uncharacterized protein</fullName>
    </submittedName>
</protein>
<dbReference type="AlphaFoldDB" id="J9FET5"/>
<accession>J9FET5</accession>
<gene>
    <name evidence="1" type="ORF">EVA_18963</name>
</gene>
<comment type="caution">
    <text evidence="1">The sequence shown here is derived from an EMBL/GenBank/DDBJ whole genome shotgun (WGS) entry which is preliminary data.</text>
</comment>
<proteinExistence type="predicted"/>